<proteinExistence type="predicted"/>
<comment type="caution">
    <text evidence="1">The sequence shown here is derived from an EMBL/GenBank/DDBJ whole genome shotgun (WGS) entry which is preliminary data.</text>
</comment>
<protein>
    <submittedName>
        <fullName evidence="1">Uncharacterized protein</fullName>
    </submittedName>
</protein>
<keyword evidence="2" id="KW-1185">Reference proteome</keyword>
<reference evidence="1 2" key="1">
    <citation type="journal article" date="2022" name="Plant J.">
        <title>Chromosome-level genome of Camellia lanceoleosa provides a valuable resource for understanding genome evolution and self-incompatibility.</title>
        <authorList>
            <person name="Gong W."/>
            <person name="Xiao S."/>
            <person name="Wang L."/>
            <person name="Liao Z."/>
            <person name="Chang Y."/>
            <person name="Mo W."/>
            <person name="Hu G."/>
            <person name="Li W."/>
            <person name="Zhao G."/>
            <person name="Zhu H."/>
            <person name="Hu X."/>
            <person name="Ji K."/>
            <person name="Xiang X."/>
            <person name="Song Q."/>
            <person name="Yuan D."/>
            <person name="Jin S."/>
            <person name="Zhang L."/>
        </authorList>
    </citation>
    <scope>NUCLEOTIDE SEQUENCE [LARGE SCALE GENOMIC DNA]</scope>
    <source>
        <strain evidence="1">SQ_2022a</strain>
    </source>
</reference>
<dbReference type="EMBL" id="CM045761">
    <property type="protein sequence ID" value="KAI8014790.1"/>
    <property type="molecule type" value="Genomic_DNA"/>
</dbReference>
<evidence type="ECO:0000313" key="1">
    <source>
        <dbReference type="EMBL" id="KAI8014790.1"/>
    </source>
</evidence>
<organism evidence="1 2">
    <name type="scientific">Camellia lanceoleosa</name>
    <dbReference type="NCBI Taxonomy" id="1840588"/>
    <lineage>
        <taxon>Eukaryota</taxon>
        <taxon>Viridiplantae</taxon>
        <taxon>Streptophyta</taxon>
        <taxon>Embryophyta</taxon>
        <taxon>Tracheophyta</taxon>
        <taxon>Spermatophyta</taxon>
        <taxon>Magnoliopsida</taxon>
        <taxon>eudicotyledons</taxon>
        <taxon>Gunneridae</taxon>
        <taxon>Pentapetalae</taxon>
        <taxon>asterids</taxon>
        <taxon>Ericales</taxon>
        <taxon>Theaceae</taxon>
        <taxon>Camellia</taxon>
    </lineage>
</organism>
<dbReference type="Proteomes" id="UP001060215">
    <property type="component" value="Chromosome 4"/>
</dbReference>
<name>A0ACC0HQM4_9ERIC</name>
<accession>A0ACC0HQM4</accession>
<evidence type="ECO:0000313" key="2">
    <source>
        <dbReference type="Proteomes" id="UP001060215"/>
    </source>
</evidence>
<gene>
    <name evidence="1" type="ORF">LOK49_LG05G03046</name>
</gene>
<sequence length="148" mass="17020">MSMEVYKRANVQEMLSPLLSLLLLLSSLKEWLEATWRRQRAVEVLELLHDTFHVVSKVEKLIKELPSMLADLSNGDLNFAEKDRLSNGISFQHIANGTNPVEAQSMLLERIASEMNRLKFYITHACVYLLCHPHVNSISFLVVFTFVF</sequence>